<feature type="disulfide bond" evidence="5">
    <location>
        <begin position="49"/>
        <end position="80"/>
    </location>
</feature>
<feature type="disulfide bond" evidence="5">
    <location>
        <begin position="45"/>
        <end position="85"/>
    </location>
</feature>
<name>A3LSQ6_PICST</name>
<keyword evidence="8" id="KW-1185">Reference proteome</keyword>
<protein>
    <submittedName>
        <fullName evidence="7">Repressed by TUP1 protein 5</fullName>
    </submittedName>
</protein>
<feature type="disulfide bond" evidence="5">
    <location>
        <begin position="59"/>
        <end position="66"/>
    </location>
</feature>
<dbReference type="GO" id="GO:0046872">
    <property type="term" value="F:metal ion binding"/>
    <property type="evidence" value="ECO:0007669"/>
    <property type="project" value="UniProtKB-UniRule"/>
</dbReference>
<comment type="subcellular location">
    <subcellularLocation>
        <location evidence="1">Secreted</location>
    </subcellularLocation>
</comment>
<evidence type="ECO:0000256" key="3">
    <source>
        <dbReference type="ARBA" id="ARBA00022729"/>
    </source>
</evidence>
<feature type="binding site" description="axial binding residue" evidence="5">
    <location>
        <position position="63"/>
    </location>
    <ligand>
        <name>heme</name>
        <dbReference type="ChEBI" id="CHEBI:30413"/>
    </ligand>
    <ligandPart>
        <name>Fe</name>
        <dbReference type="ChEBI" id="CHEBI:18248"/>
    </ligandPart>
</feature>
<dbReference type="STRING" id="322104.A3LSQ6"/>
<evidence type="ECO:0000256" key="5">
    <source>
        <dbReference type="PROSITE-ProRule" id="PRU01356"/>
    </source>
</evidence>
<dbReference type="HOGENOM" id="CLU_147526_0_0_1"/>
<organism evidence="7 8">
    <name type="scientific">Scheffersomyces stipitis (strain ATCC 58785 / CBS 6054 / NBRC 10063 / NRRL Y-11545)</name>
    <name type="common">Yeast</name>
    <name type="synonym">Pichia stipitis</name>
    <dbReference type="NCBI Taxonomy" id="322104"/>
    <lineage>
        <taxon>Eukaryota</taxon>
        <taxon>Fungi</taxon>
        <taxon>Dikarya</taxon>
        <taxon>Ascomycota</taxon>
        <taxon>Saccharomycotina</taxon>
        <taxon>Pichiomycetes</taxon>
        <taxon>Debaryomycetaceae</taxon>
        <taxon>Scheffersomyces</taxon>
    </lineage>
</organism>
<evidence type="ECO:0000256" key="2">
    <source>
        <dbReference type="ARBA" id="ARBA00022525"/>
    </source>
</evidence>
<dbReference type="Pfam" id="PF05730">
    <property type="entry name" value="CFEM"/>
    <property type="match status" value="1"/>
</dbReference>
<reference evidence="7 8" key="1">
    <citation type="journal article" date="2007" name="Nat. Biotechnol.">
        <title>Genome sequence of the lignocellulose-bioconverting and xylose-fermenting yeast Pichia stipitis.</title>
        <authorList>
            <person name="Jeffries T.W."/>
            <person name="Grigoriev I.V."/>
            <person name="Grimwood J."/>
            <person name="Laplaza J.M."/>
            <person name="Aerts A."/>
            <person name="Salamov A."/>
            <person name="Schmutz J."/>
            <person name="Lindquist E."/>
            <person name="Dehal P."/>
            <person name="Shapiro H."/>
            <person name="Jin Y.S."/>
            <person name="Passoth V."/>
            <person name="Richardson P.M."/>
        </authorList>
    </citation>
    <scope>NUCLEOTIDE SEQUENCE [LARGE SCALE GENOMIC DNA]</scope>
    <source>
        <strain evidence="8">ATCC 58785 / CBS 6054 / NBRC 10063 / NRRL Y-11545</strain>
    </source>
</reference>
<feature type="domain" description="CFEM" evidence="6">
    <location>
        <begin position="17"/>
        <end position="128"/>
    </location>
</feature>
<evidence type="ECO:0000313" key="8">
    <source>
        <dbReference type="Proteomes" id="UP000002258"/>
    </source>
</evidence>
<proteinExistence type="predicted"/>
<dbReference type="AlphaFoldDB" id="A3LSQ6"/>
<evidence type="ECO:0000259" key="6">
    <source>
        <dbReference type="PROSITE" id="PS52012"/>
    </source>
</evidence>
<keyword evidence="3" id="KW-0732">Signal</keyword>
<dbReference type="GeneID" id="4839000"/>
<evidence type="ECO:0000256" key="1">
    <source>
        <dbReference type="ARBA" id="ARBA00004613"/>
    </source>
</evidence>
<dbReference type="eggNOG" id="ENOG502RS17">
    <property type="taxonomic scope" value="Eukaryota"/>
</dbReference>
<dbReference type="GO" id="GO:0005576">
    <property type="term" value="C:extracellular region"/>
    <property type="evidence" value="ECO:0007669"/>
    <property type="project" value="UniProtKB-SubCell"/>
</dbReference>
<dbReference type="KEGG" id="pic:PICST_45074"/>
<keyword evidence="5" id="KW-0479">Metal-binding</keyword>
<dbReference type="InterPro" id="IPR008427">
    <property type="entry name" value="Extracellular_membr_CFEM_dom"/>
</dbReference>
<dbReference type="PROSITE" id="PS52012">
    <property type="entry name" value="CFEM"/>
    <property type="match status" value="1"/>
</dbReference>
<dbReference type="SMART" id="SM00747">
    <property type="entry name" value="CFEM"/>
    <property type="match status" value="1"/>
</dbReference>
<accession>A3LSQ6</accession>
<dbReference type="InParanoid" id="A3LSQ6"/>
<dbReference type="Proteomes" id="UP000002258">
    <property type="component" value="Chromosome 4"/>
</dbReference>
<keyword evidence="2" id="KW-0964">Secreted</keyword>
<keyword evidence="5" id="KW-0349">Heme</keyword>
<keyword evidence="4 5" id="KW-1015">Disulfide bond</keyword>
<sequence>MSAGAVAADTTTAAGDNPYATFPSVPKTATINGFADRIYALLPECARDCVRESTGSTPCPYWDTGCLCVMPQWGAAVAQCFVDNCQGDDVHVATSLAISQCSSAGVWEPYWMIPASLSTALDQAAAAEATT</sequence>
<keyword evidence="5" id="KW-0408">Iron</keyword>
<feature type="disulfide bond" evidence="5">
    <location>
        <begin position="68"/>
        <end position="101"/>
    </location>
</feature>
<feature type="non-terminal residue" evidence="7">
    <location>
        <position position="131"/>
    </location>
</feature>
<gene>
    <name evidence="7" type="ORF">PICST_45074</name>
</gene>
<dbReference type="RefSeq" id="XP_001384302.1">
    <property type="nucleotide sequence ID" value="XM_001384265.1"/>
</dbReference>
<dbReference type="OrthoDB" id="2496787at2759"/>
<evidence type="ECO:0000256" key="4">
    <source>
        <dbReference type="ARBA" id="ARBA00023157"/>
    </source>
</evidence>
<evidence type="ECO:0000313" key="7">
    <source>
        <dbReference type="EMBL" id="ABN66273.1"/>
    </source>
</evidence>
<dbReference type="EMBL" id="CP000498">
    <property type="protein sequence ID" value="ABN66273.1"/>
    <property type="molecule type" value="Genomic_DNA"/>
</dbReference>